<name>A0A433ZS14_MORMO</name>
<organism evidence="1 2">
    <name type="scientific">Morganella morganii</name>
    <name type="common">Proteus morganii</name>
    <dbReference type="NCBI Taxonomy" id="582"/>
    <lineage>
        <taxon>Bacteria</taxon>
        <taxon>Pseudomonadati</taxon>
        <taxon>Pseudomonadota</taxon>
        <taxon>Gammaproteobacteria</taxon>
        <taxon>Enterobacterales</taxon>
        <taxon>Morganellaceae</taxon>
        <taxon>Morganella</taxon>
    </lineage>
</organism>
<dbReference type="Proteomes" id="UP000286908">
    <property type="component" value="Unassembled WGS sequence"/>
</dbReference>
<dbReference type="InterPro" id="IPR025127">
    <property type="entry name" value="DUF4054"/>
</dbReference>
<keyword evidence="1" id="KW-0614">Plasmid</keyword>
<gene>
    <name evidence="1" type="ORF">CKG00_17375</name>
</gene>
<protein>
    <recommendedName>
        <fullName evidence="3">DUF4054 domain-containing protein</fullName>
    </recommendedName>
</protein>
<accession>A0A433ZS14</accession>
<comment type="caution">
    <text evidence="1">The sequence shown here is derived from an EMBL/GenBank/DDBJ whole genome shotgun (WGS) entry which is preliminary data.</text>
</comment>
<reference evidence="1 2" key="1">
    <citation type="submission" date="2017-08" db="EMBL/GenBank/DDBJ databases">
        <title>Draft genome sequence of pheromone producing symbiont Morganella morganii, of the female New Zealand grass grub Costelytra giveni.</title>
        <authorList>
            <person name="Laugraud A."/>
            <person name="Young S.D."/>
            <person name="Hurst M.H."/>
        </authorList>
    </citation>
    <scope>NUCLEOTIDE SEQUENCE [LARGE SCALE GENOMIC DNA]</scope>
    <source>
        <strain evidence="1 2">MMsCG</strain>
        <plasmid evidence="1">unnamed1</plasmid>
    </source>
</reference>
<sequence length="135" mass="15010">MARNQALPTIEQVRNDFPLFADKDRFPDSQITFRLNLADKLLSEKSSGRELFPYWVELFVVHYLTLWDADNVSAAMGGVGGAVTGVVSSESVDKVSVSYDNSMTLNPDAGFWNNSRYGAEFYDLLMLFGAGGRQI</sequence>
<dbReference type="AlphaFoldDB" id="A0A433ZS14"/>
<evidence type="ECO:0008006" key="3">
    <source>
        <dbReference type="Google" id="ProtNLM"/>
    </source>
</evidence>
<geneLocation type="plasmid" evidence="1">
    <name>unnamed1</name>
</geneLocation>
<dbReference type="OrthoDB" id="8689462at2"/>
<dbReference type="Pfam" id="PF13262">
    <property type="entry name" value="DUF4054"/>
    <property type="match status" value="1"/>
</dbReference>
<proteinExistence type="predicted"/>
<evidence type="ECO:0000313" key="2">
    <source>
        <dbReference type="Proteomes" id="UP000286908"/>
    </source>
</evidence>
<dbReference type="EMBL" id="NRQY01000002">
    <property type="protein sequence ID" value="RUT64896.1"/>
    <property type="molecule type" value="Genomic_DNA"/>
</dbReference>
<evidence type="ECO:0000313" key="1">
    <source>
        <dbReference type="EMBL" id="RUT64896.1"/>
    </source>
</evidence>